<dbReference type="PANTHER" id="PTHR35851:SF1">
    <property type="entry name" value="CELL DIVISION PROTEIN FTSQ"/>
    <property type="match status" value="1"/>
</dbReference>
<dbReference type="GO" id="GO:0005886">
    <property type="term" value="C:plasma membrane"/>
    <property type="evidence" value="ECO:0007669"/>
    <property type="project" value="UniProtKB-SubCell"/>
</dbReference>
<keyword evidence="3 9" id="KW-0997">Cell inner membrane</keyword>
<comment type="function">
    <text evidence="9">Essential cell division protein.</text>
</comment>
<evidence type="ECO:0000259" key="11">
    <source>
        <dbReference type="PROSITE" id="PS51779"/>
    </source>
</evidence>
<evidence type="ECO:0000256" key="2">
    <source>
        <dbReference type="ARBA" id="ARBA00022475"/>
    </source>
</evidence>
<dbReference type="InterPro" id="IPR005548">
    <property type="entry name" value="Cell_div_FtsQ/DivIB_C"/>
</dbReference>
<dbReference type="InterPro" id="IPR013685">
    <property type="entry name" value="POTRA_FtsQ_type"/>
</dbReference>
<evidence type="ECO:0000256" key="8">
    <source>
        <dbReference type="ARBA" id="ARBA00023306"/>
    </source>
</evidence>
<evidence type="ECO:0000256" key="6">
    <source>
        <dbReference type="ARBA" id="ARBA00022989"/>
    </source>
</evidence>
<feature type="region of interest" description="Disordered" evidence="10">
    <location>
        <begin position="89"/>
        <end position="129"/>
    </location>
</feature>
<dbReference type="InterPro" id="IPR045335">
    <property type="entry name" value="FtsQ_C_sf"/>
</dbReference>
<keyword evidence="13" id="KW-1185">Reference proteome</keyword>
<dbReference type="InterPro" id="IPR026579">
    <property type="entry name" value="FtsQ"/>
</dbReference>
<evidence type="ECO:0000313" key="12">
    <source>
        <dbReference type="EMBL" id="OYQ16931.1"/>
    </source>
</evidence>
<evidence type="ECO:0000313" key="13">
    <source>
        <dbReference type="Proteomes" id="UP000216361"/>
    </source>
</evidence>
<protein>
    <recommendedName>
        <fullName evidence="9">Cell division protein FtsQ</fullName>
    </recommendedName>
</protein>
<dbReference type="GO" id="GO:0043093">
    <property type="term" value="P:FtsZ-dependent cytokinesis"/>
    <property type="evidence" value="ECO:0007669"/>
    <property type="project" value="UniProtKB-UniRule"/>
</dbReference>
<keyword evidence="5 9" id="KW-0812">Transmembrane</keyword>
<gene>
    <name evidence="9" type="primary">ftsQ</name>
    <name evidence="12" type="ORF">CHR90_18370</name>
</gene>
<feature type="domain" description="POTRA" evidence="11">
    <location>
        <begin position="185"/>
        <end position="253"/>
    </location>
</feature>
<evidence type="ECO:0000256" key="9">
    <source>
        <dbReference type="HAMAP-Rule" id="MF_00911"/>
    </source>
</evidence>
<feature type="region of interest" description="Disordered" evidence="10">
    <location>
        <begin position="1"/>
        <end position="30"/>
    </location>
</feature>
<dbReference type="Pfam" id="PF08478">
    <property type="entry name" value="POTRA_1"/>
    <property type="match status" value="1"/>
</dbReference>
<dbReference type="Pfam" id="PF03799">
    <property type="entry name" value="FtsQ_DivIB_C"/>
    <property type="match status" value="1"/>
</dbReference>
<proteinExistence type="inferred from homology"/>
<evidence type="ECO:0000256" key="7">
    <source>
        <dbReference type="ARBA" id="ARBA00023136"/>
    </source>
</evidence>
<evidence type="ECO:0000256" key="3">
    <source>
        <dbReference type="ARBA" id="ARBA00022519"/>
    </source>
</evidence>
<dbReference type="Gene3D" id="3.10.20.310">
    <property type="entry name" value="membrane protein fhac"/>
    <property type="match status" value="1"/>
</dbReference>
<dbReference type="PROSITE" id="PS51779">
    <property type="entry name" value="POTRA"/>
    <property type="match status" value="1"/>
</dbReference>
<reference evidence="12 13" key="1">
    <citation type="submission" date="2017-07" db="EMBL/GenBank/DDBJ databases">
        <title>Elstera cyanobacteriorum sp. nov., a novel bacterium isolated from cyanobacterial aggregates in a eutrophic lake.</title>
        <authorList>
            <person name="Cai H."/>
        </authorList>
    </citation>
    <scope>NUCLEOTIDE SEQUENCE [LARGE SCALE GENOMIC DNA]</scope>
    <source>
        <strain evidence="12 13">TH019</strain>
    </source>
</reference>
<dbReference type="OrthoDB" id="9783091at2"/>
<keyword evidence="6 9" id="KW-1133">Transmembrane helix</keyword>
<organism evidence="12 13">
    <name type="scientific">Elstera cyanobacteriorum</name>
    <dbReference type="NCBI Taxonomy" id="2022747"/>
    <lineage>
        <taxon>Bacteria</taxon>
        <taxon>Pseudomonadati</taxon>
        <taxon>Pseudomonadota</taxon>
        <taxon>Alphaproteobacteria</taxon>
        <taxon>Rhodospirillales</taxon>
        <taxon>Rhodospirillaceae</taxon>
        <taxon>Elstera</taxon>
    </lineage>
</organism>
<name>A0A255XJ67_9PROT</name>
<keyword evidence="4 9" id="KW-0132">Cell division</keyword>
<keyword evidence="8 9" id="KW-0131">Cell cycle</keyword>
<dbReference type="GO" id="GO:0090529">
    <property type="term" value="P:cell septum assembly"/>
    <property type="evidence" value="ECO:0007669"/>
    <property type="project" value="InterPro"/>
</dbReference>
<dbReference type="HAMAP" id="MF_00911">
    <property type="entry name" value="FtsQ_subfam"/>
    <property type="match status" value="1"/>
</dbReference>
<evidence type="ECO:0000256" key="5">
    <source>
        <dbReference type="ARBA" id="ARBA00022692"/>
    </source>
</evidence>
<comment type="similarity">
    <text evidence="9">Belongs to the FtsQ/DivIB family. FtsQ subfamily.</text>
</comment>
<dbReference type="PANTHER" id="PTHR35851">
    <property type="entry name" value="CELL DIVISION PROTEIN FTSQ"/>
    <property type="match status" value="1"/>
</dbReference>
<dbReference type="Gene3D" id="3.40.50.11690">
    <property type="entry name" value="Cell division protein FtsQ/DivIB"/>
    <property type="match status" value="1"/>
</dbReference>
<comment type="caution">
    <text evidence="12">The sequence shown here is derived from an EMBL/GenBank/DDBJ whole genome shotgun (WGS) entry which is preliminary data.</text>
</comment>
<accession>A0A255XJ67</accession>
<dbReference type="Proteomes" id="UP000216361">
    <property type="component" value="Unassembled WGS sequence"/>
</dbReference>
<keyword evidence="2 9" id="KW-1003">Cell membrane</keyword>
<dbReference type="AlphaFoldDB" id="A0A255XJ67"/>
<keyword evidence="7 9" id="KW-0472">Membrane</keyword>
<evidence type="ECO:0000256" key="1">
    <source>
        <dbReference type="ARBA" id="ARBA00004370"/>
    </source>
</evidence>
<dbReference type="GO" id="GO:0032153">
    <property type="term" value="C:cell division site"/>
    <property type="evidence" value="ECO:0007669"/>
    <property type="project" value="UniProtKB-UniRule"/>
</dbReference>
<evidence type="ECO:0000256" key="10">
    <source>
        <dbReference type="SAM" id="MobiDB-lite"/>
    </source>
</evidence>
<evidence type="ECO:0000256" key="4">
    <source>
        <dbReference type="ARBA" id="ARBA00022618"/>
    </source>
</evidence>
<dbReference type="RefSeq" id="WP_094410568.1">
    <property type="nucleotide sequence ID" value="NZ_BMJZ01000003.1"/>
</dbReference>
<comment type="subcellular location">
    <subcellularLocation>
        <location evidence="9">Cell inner membrane</location>
        <topology evidence="9">Single-pass type II membrane protein</topology>
    </subcellularLocation>
    <subcellularLocation>
        <location evidence="1">Membrane</location>
    </subcellularLocation>
    <text evidence="9">Localizes to the division septum.</text>
</comment>
<dbReference type="InterPro" id="IPR034746">
    <property type="entry name" value="POTRA"/>
</dbReference>
<sequence>MGLSEFQIDPLDRPSLPSFLTEPKREKPGAAARLRAALGGWLPKRAAKPAAAKKIAEPQRLLTGPAVAPVAPPPAAPIEPQLKARLISPNQPVTSPSRKAPPPVAATPKEPGRALIVIPNPPKRRPPNRWLKPTLWGLGTAAVVGMLGALGVTIALHPTTPVRTAGGDTLPRPGFFAQVGAGFGLRVQDVLVEGRVRSGAETILSSLQTRRGEAILAFDAEAARQRLEALPWIESAIVERRLPDTVYVRLQERAPYALWQNGGRFHLVDSKGVTILTDPGAEFAQLPVIVGEGAPQRAEEILLLLEGEPQLKPLVTAAVRVGDRRWNLHLASGIDVRLPEENPAVALGVLADLHRQQKLLDRDIVAVDLRQSDRMIVQLSPAAAAAAAAAQKQAAPKAAGGGNG</sequence>
<dbReference type="EMBL" id="NOXS01000035">
    <property type="protein sequence ID" value="OYQ16931.1"/>
    <property type="molecule type" value="Genomic_DNA"/>
</dbReference>